<reference evidence="1 2" key="1">
    <citation type="submission" date="2020-04" db="EMBL/GenBank/DDBJ databases">
        <title>Description of novel Gluconacetobacter.</title>
        <authorList>
            <person name="Sombolestani A."/>
        </authorList>
    </citation>
    <scope>NUCLEOTIDE SEQUENCE [LARGE SCALE GENOMIC DNA]</scope>
    <source>
        <strain evidence="1 2">LMG 22058</strain>
    </source>
</reference>
<name>A0A7W4PH18_9PROT</name>
<organism evidence="1 2">
    <name type="scientific">Gluconacetobacter dulcium</name>
    <dbReference type="NCBI Taxonomy" id="2729096"/>
    <lineage>
        <taxon>Bacteria</taxon>
        <taxon>Pseudomonadati</taxon>
        <taxon>Pseudomonadota</taxon>
        <taxon>Alphaproteobacteria</taxon>
        <taxon>Acetobacterales</taxon>
        <taxon>Acetobacteraceae</taxon>
        <taxon>Gluconacetobacter</taxon>
    </lineage>
</organism>
<protein>
    <submittedName>
        <fullName evidence="1">Uncharacterized protein</fullName>
    </submittedName>
</protein>
<dbReference type="Proteomes" id="UP000530320">
    <property type="component" value="Unassembled WGS sequence"/>
</dbReference>
<evidence type="ECO:0000313" key="1">
    <source>
        <dbReference type="EMBL" id="MBB2197228.1"/>
    </source>
</evidence>
<gene>
    <name evidence="1" type="ORF">HLH44_07085</name>
</gene>
<comment type="caution">
    <text evidence="1">The sequence shown here is derived from an EMBL/GenBank/DDBJ whole genome shotgun (WGS) entry which is preliminary data.</text>
</comment>
<dbReference type="RefSeq" id="WP_183008665.1">
    <property type="nucleotide sequence ID" value="NZ_JABEQP010000003.1"/>
</dbReference>
<accession>A0A7W4PH18</accession>
<sequence>MEYEKFLFCSNFIAFFRFHLMAEPDTSLPRVPGSFGPLTRDRLYHLLATAILPRLWMIVWRRGTAWVGLIWVGWRFLARTDGISIGPMELAVRNIPFQILGLNISCSGSGHGGKRFSVIIGDITARVVREG</sequence>
<proteinExistence type="predicted"/>
<dbReference type="AlphaFoldDB" id="A0A7W4PH18"/>
<evidence type="ECO:0000313" key="2">
    <source>
        <dbReference type="Proteomes" id="UP000530320"/>
    </source>
</evidence>
<dbReference type="EMBL" id="JABEQP010000003">
    <property type="protein sequence ID" value="MBB2197228.1"/>
    <property type="molecule type" value="Genomic_DNA"/>
</dbReference>